<keyword evidence="2" id="KW-1185">Reference proteome</keyword>
<evidence type="ECO:0000313" key="2">
    <source>
        <dbReference type="Proteomes" id="UP000276133"/>
    </source>
</evidence>
<accession>A0A3M7QFB6</accession>
<gene>
    <name evidence="1" type="ORF">BpHYR1_027162</name>
</gene>
<organism evidence="1 2">
    <name type="scientific">Brachionus plicatilis</name>
    <name type="common">Marine rotifer</name>
    <name type="synonym">Brachionus muelleri</name>
    <dbReference type="NCBI Taxonomy" id="10195"/>
    <lineage>
        <taxon>Eukaryota</taxon>
        <taxon>Metazoa</taxon>
        <taxon>Spiralia</taxon>
        <taxon>Gnathifera</taxon>
        <taxon>Rotifera</taxon>
        <taxon>Eurotatoria</taxon>
        <taxon>Monogononta</taxon>
        <taxon>Pseudotrocha</taxon>
        <taxon>Ploima</taxon>
        <taxon>Brachionidae</taxon>
        <taxon>Brachionus</taxon>
    </lineage>
</organism>
<proteinExistence type="predicted"/>
<name>A0A3M7QFB6_BRAPC</name>
<dbReference type="Proteomes" id="UP000276133">
    <property type="component" value="Unassembled WGS sequence"/>
</dbReference>
<dbReference type="EMBL" id="REGN01006309">
    <property type="protein sequence ID" value="RNA10070.1"/>
    <property type="molecule type" value="Genomic_DNA"/>
</dbReference>
<reference evidence="1 2" key="1">
    <citation type="journal article" date="2018" name="Sci. Rep.">
        <title>Genomic signatures of local adaptation to the degree of environmental predictability in rotifers.</title>
        <authorList>
            <person name="Franch-Gras L."/>
            <person name="Hahn C."/>
            <person name="Garcia-Roger E.M."/>
            <person name="Carmona M.J."/>
            <person name="Serra M."/>
            <person name="Gomez A."/>
        </authorList>
    </citation>
    <scope>NUCLEOTIDE SEQUENCE [LARGE SCALE GENOMIC DNA]</scope>
    <source>
        <strain evidence="1">HYR1</strain>
    </source>
</reference>
<sequence>MFASLKNVESPVKMELIQVVLVAKITACDVGFKLNSYTCFATVCYIPIQKPVVVVKVDMVKLWIKDCFCLLYIYGNANLNLHDNAAKYPKRPQMVFLLRFEQNGIIFDCMINLVCYIPKLTLIFQKTHCQNIEIQPNDFRVKNQIKKFLESKPVDFIQEGLSKKLLSFDQKKDLLKEEAAWGPE</sequence>
<evidence type="ECO:0000313" key="1">
    <source>
        <dbReference type="EMBL" id="RNA10070.1"/>
    </source>
</evidence>
<dbReference type="AlphaFoldDB" id="A0A3M7QFB6"/>
<protein>
    <submittedName>
        <fullName evidence="1">Uncharacterized protein</fullName>
    </submittedName>
</protein>
<comment type="caution">
    <text evidence="1">The sequence shown here is derived from an EMBL/GenBank/DDBJ whole genome shotgun (WGS) entry which is preliminary data.</text>
</comment>